<comment type="cofactor">
    <cofactor evidence="7">
        <name>Mg(2+)</name>
        <dbReference type="ChEBI" id="CHEBI:18420"/>
    </cofactor>
</comment>
<organism evidence="9 10">
    <name type="scientific">Lactococcus hircilactis</name>
    <dbReference type="NCBI Taxonomy" id="1494462"/>
    <lineage>
        <taxon>Bacteria</taxon>
        <taxon>Bacillati</taxon>
        <taxon>Bacillota</taxon>
        <taxon>Bacilli</taxon>
        <taxon>Lactobacillales</taxon>
        <taxon>Streptococcaceae</taxon>
        <taxon>Lactococcus</taxon>
    </lineage>
</organism>
<name>A0A7X1Z7N8_9LACT</name>
<evidence type="ECO:0000256" key="6">
    <source>
        <dbReference type="ARBA" id="ARBA00023136"/>
    </source>
</evidence>
<dbReference type="PANTHER" id="PTHR22926:SF3">
    <property type="entry name" value="UNDECAPRENYL-PHOSPHATE ALPHA-N-ACETYLGLUCOSAMINYL 1-PHOSPHATE TRANSFERASE"/>
    <property type="match status" value="1"/>
</dbReference>
<feature type="transmembrane region" description="Helical" evidence="8">
    <location>
        <begin position="314"/>
        <end position="342"/>
    </location>
</feature>
<feature type="binding site" evidence="7">
    <location>
        <position position="248"/>
    </location>
    <ligand>
        <name>Mg(2+)</name>
        <dbReference type="ChEBI" id="CHEBI:18420"/>
    </ligand>
</feature>
<feature type="transmembrane region" description="Helical" evidence="8">
    <location>
        <begin position="269"/>
        <end position="293"/>
    </location>
</feature>
<feature type="transmembrane region" description="Helical" evidence="8">
    <location>
        <begin position="242"/>
        <end position="263"/>
    </location>
</feature>
<dbReference type="GO" id="GO:0009103">
    <property type="term" value="P:lipopolysaccharide biosynthetic process"/>
    <property type="evidence" value="ECO:0007669"/>
    <property type="project" value="TreeGrafter"/>
</dbReference>
<evidence type="ECO:0000256" key="1">
    <source>
        <dbReference type="ARBA" id="ARBA00004651"/>
    </source>
</evidence>
<dbReference type="Pfam" id="PF00953">
    <property type="entry name" value="Glycos_transf_4"/>
    <property type="match status" value="1"/>
</dbReference>
<evidence type="ECO:0000313" key="10">
    <source>
        <dbReference type="Proteomes" id="UP000439550"/>
    </source>
</evidence>
<evidence type="ECO:0000256" key="7">
    <source>
        <dbReference type="PIRSR" id="PIRSR600715-1"/>
    </source>
</evidence>
<keyword evidence="7" id="KW-0460">Magnesium</keyword>
<proteinExistence type="predicted"/>
<keyword evidence="4 8" id="KW-0812">Transmembrane</keyword>
<dbReference type="GO" id="GO:0044038">
    <property type="term" value="P:cell wall macromolecule biosynthetic process"/>
    <property type="evidence" value="ECO:0007669"/>
    <property type="project" value="TreeGrafter"/>
</dbReference>
<dbReference type="Proteomes" id="UP000439550">
    <property type="component" value="Unassembled WGS sequence"/>
</dbReference>
<keyword evidence="10" id="KW-1185">Reference proteome</keyword>
<feature type="transmembrane region" description="Helical" evidence="8">
    <location>
        <begin position="162"/>
        <end position="181"/>
    </location>
</feature>
<evidence type="ECO:0000256" key="5">
    <source>
        <dbReference type="ARBA" id="ARBA00022989"/>
    </source>
</evidence>
<dbReference type="OrthoDB" id="9783652at2"/>
<dbReference type="RefSeq" id="WP_153496000.1">
    <property type="nucleotide sequence ID" value="NZ_CBCRWP010000003.1"/>
</dbReference>
<keyword evidence="6 8" id="KW-0472">Membrane</keyword>
<keyword evidence="5 8" id="KW-1133">Transmembrane helix</keyword>
<feature type="transmembrane region" description="Helical" evidence="8">
    <location>
        <begin position="348"/>
        <end position="371"/>
    </location>
</feature>
<comment type="caution">
    <text evidence="9">The sequence shown here is derived from an EMBL/GenBank/DDBJ whole genome shotgun (WGS) entry which is preliminary data.</text>
</comment>
<evidence type="ECO:0000256" key="8">
    <source>
        <dbReference type="SAM" id="Phobius"/>
    </source>
</evidence>
<dbReference type="InterPro" id="IPR000715">
    <property type="entry name" value="Glycosyl_transferase_4"/>
</dbReference>
<dbReference type="GO" id="GO:0016780">
    <property type="term" value="F:phosphotransferase activity, for other substituted phosphate groups"/>
    <property type="evidence" value="ECO:0007669"/>
    <property type="project" value="InterPro"/>
</dbReference>
<dbReference type="PROSITE" id="PS01348">
    <property type="entry name" value="MRAY_2"/>
    <property type="match status" value="1"/>
</dbReference>
<feature type="transmembrane region" description="Helical" evidence="8">
    <location>
        <begin position="193"/>
        <end position="212"/>
    </location>
</feature>
<gene>
    <name evidence="9" type="ORF">GHI93_05120</name>
</gene>
<sequence>MSISSMPFVLKFLIVLIITFSISLLLTPLMTFVSKAIGAVDNPNARRVNNKPMPTGGGLPIYIAFVITTLIILPMIVHVQPAFISTIPLKHGTPPHLQSYFNYVFPFVIGGGIIVLTGLIDDIKEISPKMKLLGQTIAAVFIWFFTHARLDNIKIPFGGPLVIFPEWLSFIFTVFWILAITNAINLIDGLDGLASGVSVISLSTMGLVSYFFLQSPNVFLPITIFALVAAIMGFFPYNYHPAIIFLGDTGALFLGFMIAVTSLQGLKNATAVAVVTPLLILGVPLTDTVMAIIRRRLNKQSITAADKRHLHHRLMALGFTHRGAVLIIYGIAGIFAFISIILQVSSRLGGVLLVIACLFGLEIFIELVGILGENRQPMLKALRFIGNSGYRDAVLKHENYEKNQDNEDTIEVDIPIISPKNTEKKPAARLSRVNKDKKE</sequence>
<keyword evidence="2" id="KW-1003">Cell membrane</keyword>
<evidence type="ECO:0000256" key="2">
    <source>
        <dbReference type="ARBA" id="ARBA00022475"/>
    </source>
</evidence>
<evidence type="ECO:0000256" key="3">
    <source>
        <dbReference type="ARBA" id="ARBA00022679"/>
    </source>
</evidence>
<dbReference type="GO" id="GO:0046872">
    <property type="term" value="F:metal ion binding"/>
    <property type="evidence" value="ECO:0007669"/>
    <property type="project" value="UniProtKB-KW"/>
</dbReference>
<protein>
    <submittedName>
        <fullName evidence="9">Undecaprenyl/decaprenyl-phosphate alpha-N-acetylglucosaminyl 1-phosphate transferase</fullName>
    </submittedName>
</protein>
<accession>A0A7X1Z7N8</accession>
<feature type="binding site" evidence="7">
    <location>
        <position position="185"/>
    </location>
    <ligand>
        <name>Mg(2+)</name>
        <dbReference type="ChEBI" id="CHEBI:18420"/>
    </ligand>
</feature>
<feature type="transmembrane region" description="Helical" evidence="8">
    <location>
        <begin position="132"/>
        <end position="150"/>
    </location>
</feature>
<evidence type="ECO:0000313" key="9">
    <source>
        <dbReference type="EMBL" id="MQW39320.1"/>
    </source>
</evidence>
<dbReference type="PANTHER" id="PTHR22926">
    <property type="entry name" value="PHOSPHO-N-ACETYLMURAMOYL-PENTAPEPTIDE-TRANSFERASE"/>
    <property type="match status" value="1"/>
</dbReference>
<dbReference type="GO" id="GO:0071555">
    <property type="term" value="P:cell wall organization"/>
    <property type="evidence" value="ECO:0007669"/>
    <property type="project" value="TreeGrafter"/>
</dbReference>
<reference evidence="9 10" key="1">
    <citation type="submission" date="2019-10" db="EMBL/GenBank/DDBJ databases">
        <authorList>
            <person name="Dong K."/>
        </authorList>
    </citation>
    <scope>NUCLEOTIDE SEQUENCE [LARGE SCALE GENOMIC DNA]</scope>
    <source>
        <strain evidence="9 10">DSM 28960</strain>
    </source>
</reference>
<feature type="transmembrane region" description="Helical" evidence="8">
    <location>
        <begin position="100"/>
        <end position="120"/>
    </location>
</feature>
<keyword evidence="7" id="KW-0479">Metal-binding</keyword>
<comment type="subcellular location">
    <subcellularLocation>
        <location evidence="1">Cell membrane</location>
        <topology evidence="1">Multi-pass membrane protein</topology>
    </subcellularLocation>
</comment>
<feature type="transmembrane region" description="Helical" evidence="8">
    <location>
        <begin position="12"/>
        <end position="38"/>
    </location>
</feature>
<dbReference type="AlphaFoldDB" id="A0A7X1Z7N8"/>
<dbReference type="CDD" id="cd06853">
    <property type="entry name" value="GT_WecA_like"/>
    <property type="match status" value="1"/>
</dbReference>
<evidence type="ECO:0000256" key="4">
    <source>
        <dbReference type="ARBA" id="ARBA00022692"/>
    </source>
</evidence>
<dbReference type="EMBL" id="WITJ01000006">
    <property type="protein sequence ID" value="MQW39320.1"/>
    <property type="molecule type" value="Genomic_DNA"/>
</dbReference>
<dbReference type="GO" id="GO:0005886">
    <property type="term" value="C:plasma membrane"/>
    <property type="evidence" value="ECO:0007669"/>
    <property type="project" value="UniProtKB-SubCell"/>
</dbReference>
<dbReference type="InterPro" id="IPR018480">
    <property type="entry name" value="PNAcMuramoyl-5peptid_Trfase_CS"/>
</dbReference>
<feature type="transmembrane region" description="Helical" evidence="8">
    <location>
        <begin position="218"/>
        <end position="235"/>
    </location>
</feature>
<feature type="transmembrane region" description="Helical" evidence="8">
    <location>
        <begin position="59"/>
        <end position="80"/>
    </location>
</feature>
<keyword evidence="3 9" id="KW-0808">Transferase</keyword>